<dbReference type="KEGG" id="dni:HX89_06595"/>
<dbReference type="Proteomes" id="UP000027986">
    <property type="component" value="Chromosome"/>
</dbReference>
<dbReference type="HOGENOM" id="CLU_069356_23_1_11"/>
<evidence type="ECO:0000313" key="6">
    <source>
        <dbReference type="EMBL" id="AIF40664.1"/>
    </source>
</evidence>
<keyword evidence="1" id="KW-0805">Transcription regulation</keyword>
<evidence type="ECO:0000256" key="3">
    <source>
        <dbReference type="ARBA" id="ARBA00023163"/>
    </source>
</evidence>
<dbReference type="PANTHER" id="PTHR47506">
    <property type="entry name" value="TRANSCRIPTIONAL REGULATORY PROTEIN"/>
    <property type="match status" value="1"/>
</dbReference>
<name>A0A075JFL3_9MICO</name>
<dbReference type="InterPro" id="IPR009057">
    <property type="entry name" value="Homeodomain-like_sf"/>
</dbReference>
<evidence type="ECO:0000256" key="4">
    <source>
        <dbReference type="PROSITE-ProRule" id="PRU00335"/>
    </source>
</evidence>
<evidence type="ECO:0000256" key="1">
    <source>
        <dbReference type="ARBA" id="ARBA00023015"/>
    </source>
</evidence>
<dbReference type="PRINTS" id="PR00455">
    <property type="entry name" value="HTHTETR"/>
</dbReference>
<keyword evidence="7" id="KW-1185">Reference proteome</keyword>
<dbReference type="InterPro" id="IPR001647">
    <property type="entry name" value="HTH_TetR"/>
</dbReference>
<proteinExistence type="predicted"/>
<accession>A0A075JFL3</accession>
<dbReference type="Gene3D" id="1.10.357.10">
    <property type="entry name" value="Tetracycline Repressor, domain 2"/>
    <property type="match status" value="1"/>
</dbReference>
<organism evidence="6 7">
    <name type="scientific">Dermacoccus nishinomiyaensis</name>
    <dbReference type="NCBI Taxonomy" id="1274"/>
    <lineage>
        <taxon>Bacteria</taxon>
        <taxon>Bacillati</taxon>
        <taxon>Actinomycetota</taxon>
        <taxon>Actinomycetes</taxon>
        <taxon>Micrococcales</taxon>
        <taxon>Dermacoccaceae</taxon>
        <taxon>Dermacoccus</taxon>
    </lineage>
</organism>
<dbReference type="GO" id="GO:0003677">
    <property type="term" value="F:DNA binding"/>
    <property type="evidence" value="ECO:0007669"/>
    <property type="project" value="UniProtKB-UniRule"/>
</dbReference>
<keyword evidence="3" id="KW-0804">Transcription</keyword>
<evidence type="ECO:0000313" key="7">
    <source>
        <dbReference type="Proteomes" id="UP000027986"/>
    </source>
</evidence>
<evidence type="ECO:0000259" key="5">
    <source>
        <dbReference type="PROSITE" id="PS50977"/>
    </source>
</evidence>
<feature type="DNA-binding region" description="H-T-H motif" evidence="4">
    <location>
        <begin position="28"/>
        <end position="47"/>
    </location>
</feature>
<dbReference type="eggNOG" id="COG1309">
    <property type="taxonomic scope" value="Bacteria"/>
</dbReference>
<dbReference type="EMBL" id="CP008889">
    <property type="protein sequence ID" value="AIF40664.1"/>
    <property type="molecule type" value="Genomic_DNA"/>
</dbReference>
<dbReference type="SUPFAM" id="SSF46689">
    <property type="entry name" value="Homeodomain-like"/>
    <property type="match status" value="1"/>
</dbReference>
<gene>
    <name evidence="6" type="ORF">HX89_06595</name>
</gene>
<dbReference type="OrthoDB" id="4214267at2"/>
<dbReference type="Pfam" id="PF00440">
    <property type="entry name" value="TetR_N"/>
    <property type="match status" value="1"/>
</dbReference>
<dbReference type="GeneID" id="41840837"/>
<keyword evidence="2 4" id="KW-0238">DNA-binding</keyword>
<dbReference type="AlphaFoldDB" id="A0A075JFL3"/>
<protein>
    <recommendedName>
        <fullName evidence="5">HTH tetR-type domain-containing protein</fullName>
    </recommendedName>
</protein>
<dbReference type="PANTHER" id="PTHR47506:SF1">
    <property type="entry name" value="HTH-TYPE TRANSCRIPTIONAL REGULATOR YJDC"/>
    <property type="match status" value="1"/>
</dbReference>
<feature type="domain" description="HTH tetR-type" evidence="5">
    <location>
        <begin position="5"/>
        <end position="65"/>
    </location>
</feature>
<reference evidence="6 7" key="1">
    <citation type="submission" date="2014-07" db="EMBL/GenBank/DDBJ databases">
        <title>Genome Sequencing of Dermacoccus nishinomiyaensis.</title>
        <authorList>
            <person name="Hong K.W."/>
            <person name="Chan K.G."/>
        </authorList>
    </citation>
    <scope>NUCLEOTIDE SEQUENCE [LARGE SCALE GENOMIC DNA]</scope>
    <source>
        <strain evidence="6 7">M25</strain>
    </source>
</reference>
<dbReference type="PROSITE" id="PS50977">
    <property type="entry name" value="HTH_TETR_2"/>
    <property type="match status" value="1"/>
</dbReference>
<evidence type="ECO:0000256" key="2">
    <source>
        <dbReference type="ARBA" id="ARBA00023125"/>
    </source>
</evidence>
<dbReference type="RefSeq" id="WP_038567918.1">
    <property type="nucleotide sequence ID" value="NZ_CP008889.1"/>
</dbReference>
<sequence>MNTRTPVRERLLDAADSLLFIEGAFATPVDTILKRAGASPPSLYAHFGNKEGLIAAALRRRLNIWTQVWDDAIAAAADDEERLLALWPALATYQAERLPERWCAFSGTSAAIVNPGPDLRAVLEEETALLRDRLLAYSEPVAGAAAAHLASALMTIYAGTLALMLREPYEDALEEGRRAAEMLVRSYRVARERAV</sequence>